<dbReference type="InterPro" id="IPR057776">
    <property type="entry name" value="UTP23_sensor"/>
</dbReference>
<evidence type="ECO:0000313" key="9">
    <source>
        <dbReference type="EMBL" id="BES88738.1"/>
    </source>
</evidence>
<evidence type="ECO:0000259" key="8">
    <source>
        <dbReference type="Pfam" id="PF24779"/>
    </source>
</evidence>
<gene>
    <name evidence="9" type="ORF">NTJ_01545</name>
</gene>
<comment type="subcellular location">
    <subcellularLocation>
        <location evidence="1">Nucleus</location>
        <location evidence="1">Nucleolus</location>
    </subcellularLocation>
</comment>
<dbReference type="Gene3D" id="3.40.50.1010">
    <property type="entry name" value="5'-nuclease"/>
    <property type="match status" value="1"/>
</dbReference>
<dbReference type="InterPro" id="IPR006984">
    <property type="entry name" value="Fcf1/UTP23"/>
</dbReference>
<dbReference type="Proteomes" id="UP001307889">
    <property type="component" value="Chromosome 1"/>
</dbReference>
<feature type="region of interest" description="Disordered" evidence="7">
    <location>
        <begin position="178"/>
        <end position="226"/>
    </location>
</feature>
<dbReference type="Pfam" id="PF24779">
    <property type="entry name" value="UTP23_sensor"/>
    <property type="match status" value="1"/>
</dbReference>
<proteinExistence type="inferred from homology"/>
<comment type="function">
    <text evidence="5">Involved in rRNA-processing and ribosome biogenesis.</text>
</comment>
<name>A0ABN7A8V3_9HEMI</name>
<dbReference type="PANTHER" id="PTHR12416">
    <property type="entry name" value="RRNA-PROCESSING PROTEIN UTP23 HOMOLOG"/>
    <property type="match status" value="1"/>
</dbReference>
<sequence length="226" mass="25678">MRINRQKKVHRYLSFYANNFGFRKPFQILIDGTFCHTALKERINLSDQLPNYLDNEVKMLTTPCAIIETEKLGPAVYGAMLILKQFAVHKCGHTEPIPAAACFKTMLRKKNKNRYMIATQDRELQSRVRMIPGTPLLFIYRKAPILEPPSPATVIASNKKMQQSIVLSEAERKNLEIAKESLLGPQQPMIKRKKKKAKGPNPLSCKKKKKDANKSKASNAKKGKSQ</sequence>
<evidence type="ECO:0000256" key="2">
    <source>
        <dbReference type="ARBA" id="ARBA00022517"/>
    </source>
</evidence>
<evidence type="ECO:0000313" key="10">
    <source>
        <dbReference type="Proteomes" id="UP001307889"/>
    </source>
</evidence>
<keyword evidence="10" id="KW-1185">Reference proteome</keyword>
<protein>
    <submittedName>
        <fullName evidence="9">Fcf1</fullName>
    </submittedName>
</protein>
<accession>A0ABN7A8V3</accession>
<dbReference type="Pfam" id="PF04900">
    <property type="entry name" value="Fcf1"/>
    <property type="match status" value="1"/>
</dbReference>
<keyword evidence="2" id="KW-0690">Ribosome biogenesis</keyword>
<comment type="similarity">
    <text evidence="6">Belongs to the UTP23/FCF1 family. UTP23 subfamily.</text>
</comment>
<keyword evidence="3" id="KW-0698">rRNA processing</keyword>
<dbReference type="InterPro" id="IPR029060">
    <property type="entry name" value="PIN-like_dom_sf"/>
</dbReference>
<evidence type="ECO:0000256" key="1">
    <source>
        <dbReference type="ARBA" id="ARBA00004604"/>
    </source>
</evidence>
<reference evidence="9 10" key="1">
    <citation type="submission" date="2023-09" db="EMBL/GenBank/DDBJ databases">
        <title>Nesidiocoris tenuis whole genome shotgun sequence.</title>
        <authorList>
            <person name="Shibata T."/>
            <person name="Shimoda M."/>
            <person name="Kobayashi T."/>
            <person name="Uehara T."/>
        </authorList>
    </citation>
    <scope>NUCLEOTIDE SEQUENCE [LARGE SCALE GENOMIC DNA]</scope>
    <source>
        <strain evidence="9 10">Japan</strain>
    </source>
</reference>
<evidence type="ECO:0000256" key="5">
    <source>
        <dbReference type="ARBA" id="ARBA00037300"/>
    </source>
</evidence>
<evidence type="ECO:0000256" key="4">
    <source>
        <dbReference type="ARBA" id="ARBA00023242"/>
    </source>
</evidence>
<dbReference type="CDD" id="cd09866">
    <property type="entry name" value="PIN_Fcf1-Utp23-H"/>
    <property type="match status" value="1"/>
</dbReference>
<organism evidence="9 10">
    <name type="scientific">Nesidiocoris tenuis</name>
    <dbReference type="NCBI Taxonomy" id="355587"/>
    <lineage>
        <taxon>Eukaryota</taxon>
        <taxon>Metazoa</taxon>
        <taxon>Ecdysozoa</taxon>
        <taxon>Arthropoda</taxon>
        <taxon>Hexapoda</taxon>
        <taxon>Insecta</taxon>
        <taxon>Pterygota</taxon>
        <taxon>Neoptera</taxon>
        <taxon>Paraneoptera</taxon>
        <taxon>Hemiptera</taxon>
        <taxon>Heteroptera</taxon>
        <taxon>Panheteroptera</taxon>
        <taxon>Cimicomorpha</taxon>
        <taxon>Miridae</taxon>
        <taxon>Dicyphina</taxon>
        <taxon>Nesidiocoris</taxon>
    </lineage>
</organism>
<evidence type="ECO:0000256" key="7">
    <source>
        <dbReference type="SAM" id="MobiDB-lite"/>
    </source>
</evidence>
<evidence type="ECO:0000256" key="6">
    <source>
        <dbReference type="ARBA" id="ARBA00038503"/>
    </source>
</evidence>
<dbReference type="SUPFAM" id="SSF88723">
    <property type="entry name" value="PIN domain-like"/>
    <property type="match status" value="1"/>
</dbReference>
<dbReference type="EMBL" id="AP028909">
    <property type="protein sequence ID" value="BES88738.1"/>
    <property type="molecule type" value="Genomic_DNA"/>
</dbReference>
<keyword evidence="4" id="KW-0539">Nucleus</keyword>
<feature type="domain" description="UTP23 sensor motif region" evidence="8">
    <location>
        <begin position="191"/>
        <end position="210"/>
    </location>
</feature>
<evidence type="ECO:0000256" key="3">
    <source>
        <dbReference type="ARBA" id="ARBA00022552"/>
    </source>
</evidence>